<dbReference type="InterPro" id="IPR020084">
    <property type="entry name" value="NUDIX_hydrolase_CS"/>
</dbReference>
<comment type="caution">
    <text evidence="18">The sequence shown here is derived from an EMBL/GenBank/DDBJ whole genome shotgun (WGS) entry which is preliminary data.</text>
</comment>
<evidence type="ECO:0000256" key="6">
    <source>
        <dbReference type="ARBA" id="ARBA00022763"/>
    </source>
</evidence>
<evidence type="ECO:0000256" key="13">
    <source>
        <dbReference type="ARBA" id="ARBA00040794"/>
    </source>
</evidence>
<dbReference type="AlphaFoldDB" id="A0A5N3P4P0"/>
<dbReference type="RefSeq" id="WP_150948718.1">
    <property type="nucleotide sequence ID" value="NZ_VCMV01000063.1"/>
</dbReference>
<evidence type="ECO:0000256" key="7">
    <source>
        <dbReference type="ARBA" id="ARBA00022801"/>
    </source>
</evidence>
<accession>A0A5N3P4P0</accession>
<evidence type="ECO:0000313" key="19">
    <source>
        <dbReference type="Proteomes" id="UP000325684"/>
    </source>
</evidence>
<dbReference type="InterPro" id="IPR015797">
    <property type="entry name" value="NUDIX_hydrolase-like_dom_sf"/>
</dbReference>
<evidence type="ECO:0000256" key="9">
    <source>
        <dbReference type="ARBA" id="ARBA00023204"/>
    </source>
</evidence>
<feature type="domain" description="Nudix hydrolase" evidence="17">
    <location>
        <begin position="15"/>
        <end position="142"/>
    </location>
</feature>
<organism evidence="18 19">
    <name type="scientific">Microvirga brassicacearum</name>
    <dbReference type="NCBI Taxonomy" id="2580413"/>
    <lineage>
        <taxon>Bacteria</taxon>
        <taxon>Pseudomonadati</taxon>
        <taxon>Pseudomonadota</taxon>
        <taxon>Alphaproteobacteria</taxon>
        <taxon>Hyphomicrobiales</taxon>
        <taxon>Methylobacteriaceae</taxon>
        <taxon>Microvirga</taxon>
    </lineage>
</organism>
<evidence type="ECO:0000259" key="17">
    <source>
        <dbReference type="PROSITE" id="PS51462"/>
    </source>
</evidence>
<evidence type="ECO:0000256" key="15">
    <source>
        <dbReference type="ARBA" id="ARBA00041979"/>
    </source>
</evidence>
<comment type="similarity">
    <text evidence="2">Belongs to the Nudix hydrolase family.</text>
</comment>
<keyword evidence="4" id="KW-0235">DNA replication</keyword>
<dbReference type="PROSITE" id="PS00893">
    <property type="entry name" value="NUDIX_BOX"/>
    <property type="match status" value="1"/>
</dbReference>
<dbReference type="Gene3D" id="3.90.79.10">
    <property type="entry name" value="Nucleoside Triphosphate Pyrophosphohydrolase"/>
    <property type="match status" value="1"/>
</dbReference>
<evidence type="ECO:0000256" key="12">
    <source>
        <dbReference type="ARBA" id="ARBA00038905"/>
    </source>
</evidence>
<dbReference type="EMBL" id="VCMV01000063">
    <property type="protein sequence ID" value="KAB0264708.1"/>
    <property type="molecule type" value="Genomic_DNA"/>
</dbReference>
<dbReference type="CDD" id="cd04690">
    <property type="entry name" value="NUDIX_Hydrolase"/>
    <property type="match status" value="1"/>
</dbReference>
<dbReference type="Pfam" id="PF00293">
    <property type="entry name" value="NUDIX"/>
    <property type="match status" value="1"/>
</dbReference>
<dbReference type="GO" id="GO:0046872">
    <property type="term" value="F:metal ion binding"/>
    <property type="evidence" value="ECO:0007669"/>
    <property type="project" value="UniProtKB-KW"/>
</dbReference>
<keyword evidence="7" id="KW-0378">Hydrolase</keyword>
<evidence type="ECO:0000256" key="10">
    <source>
        <dbReference type="ARBA" id="ARBA00035861"/>
    </source>
</evidence>
<keyword evidence="9" id="KW-0234">DNA repair</keyword>
<comment type="catalytic activity">
    <reaction evidence="10">
        <text>8-oxo-dGTP + H2O = 8-oxo-dGMP + diphosphate + H(+)</text>
        <dbReference type="Rhea" id="RHEA:31575"/>
        <dbReference type="ChEBI" id="CHEBI:15377"/>
        <dbReference type="ChEBI" id="CHEBI:15378"/>
        <dbReference type="ChEBI" id="CHEBI:33019"/>
        <dbReference type="ChEBI" id="CHEBI:63224"/>
        <dbReference type="ChEBI" id="CHEBI:77896"/>
        <dbReference type="EC" id="3.6.1.55"/>
    </reaction>
</comment>
<dbReference type="EC" id="3.6.1.55" evidence="12"/>
<evidence type="ECO:0000256" key="11">
    <source>
        <dbReference type="ARBA" id="ARBA00036904"/>
    </source>
</evidence>
<dbReference type="OrthoDB" id="9801098at2"/>
<proteinExistence type="inferred from homology"/>
<sequence length="151" mass="15827">MRASDASAAVEAPRLPIEVVAALIRNVQGQILLVRKRGTTAFMQPGGKREPGEDDLGALARELHEEIGCRMVPGSAVAHGIFDAPAAHEPGRTVRAAIYSIHVTGDIACQAEIAELIWLDPAAPGDTPLAALTRDVVLPLVVEATGNAQAR</sequence>
<dbReference type="GO" id="GO:0044715">
    <property type="term" value="F:8-oxo-dGDP phosphatase activity"/>
    <property type="evidence" value="ECO:0007669"/>
    <property type="project" value="TreeGrafter"/>
</dbReference>
<dbReference type="GO" id="GO:0006260">
    <property type="term" value="P:DNA replication"/>
    <property type="evidence" value="ECO:0007669"/>
    <property type="project" value="UniProtKB-KW"/>
</dbReference>
<dbReference type="GO" id="GO:0035539">
    <property type="term" value="F:8-oxo-7,8-dihydrodeoxyguanosine triphosphate pyrophosphatase activity"/>
    <property type="evidence" value="ECO:0007669"/>
    <property type="project" value="UniProtKB-EC"/>
</dbReference>
<dbReference type="InterPro" id="IPR000086">
    <property type="entry name" value="NUDIX_hydrolase_dom"/>
</dbReference>
<evidence type="ECO:0000256" key="1">
    <source>
        <dbReference type="ARBA" id="ARBA00001946"/>
    </source>
</evidence>
<dbReference type="GO" id="GO:0044716">
    <property type="term" value="F:8-oxo-GDP phosphatase activity"/>
    <property type="evidence" value="ECO:0007669"/>
    <property type="project" value="TreeGrafter"/>
</dbReference>
<evidence type="ECO:0000256" key="2">
    <source>
        <dbReference type="ARBA" id="ARBA00005582"/>
    </source>
</evidence>
<dbReference type="GO" id="GO:0006281">
    <property type="term" value="P:DNA repair"/>
    <property type="evidence" value="ECO:0007669"/>
    <property type="project" value="UniProtKB-KW"/>
</dbReference>
<evidence type="ECO:0000256" key="4">
    <source>
        <dbReference type="ARBA" id="ARBA00022705"/>
    </source>
</evidence>
<evidence type="ECO:0000313" key="18">
    <source>
        <dbReference type="EMBL" id="KAB0264708.1"/>
    </source>
</evidence>
<evidence type="ECO:0000256" key="5">
    <source>
        <dbReference type="ARBA" id="ARBA00022723"/>
    </source>
</evidence>
<evidence type="ECO:0000256" key="3">
    <source>
        <dbReference type="ARBA" id="ARBA00022457"/>
    </source>
</evidence>
<dbReference type="PANTHER" id="PTHR47707:SF1">
    <property type="entry name" value="NUDIX HYDROLASE FAMILY PROTEIN"/>
    <property type="match status" value="1"/>
</dbReference>
<keyword evidence="6" id="KW-0227">DNA damage</keyword>
<keyword evidence="8" id="KW-0460">Magnesium</keyword>
<name>A0A5N3P4P0_9HYPH</name>
<dbReference type="PANTHER" id="PTHR47707">
    <property type="entry name" value="8-OXO-DGTP DIPHOSPHATASE"/>
    <property type="match status" value="1"/>
</dbReference>
<evidence type="ECO:0000256" key="14">
    <source>
        <dbReference type="ARBA" id="ARBA00041592"/>
    </source>
</evidence>
<comment type="cofactor">
    <cofactor evidence="1">
        <name>Mg(2+)</name>
        <dbReference type="ChEBI" id="CHEBI:18420"/>
    </cofactor>
</comment>
<reference evidence="18 19" key="1">
    <citation type="journal article" date="2019" name="Microorganisms">
        <title>Genome Insights into the Novel Species Microvirga brassicacearum, a Rapeseed Endophyte with Biotechnological Potential.</title>
        <authorList>
            <person name="Jimenez-Gomez A."/>
            <person name="Saati-Santamaria Z."/>
            <person name="Igual J.M."/>
            <person name="Rivas R."/>
            <person name="Mateos P.F."/>
            <person name="Garcia-Fraile P."/>
        </authorList>
    </citation>
    <scope>NUCLEOTIDE SEQUENCE [LARGE SCALE GENOMIC DNA]</scope>
    <source>
        <strain evidence="18 19">CDVBN77</strain>
    </source>
</reference>
<dbReference type="Proteomes" id="UP000325684">
    <property type="component" value="Unassembled WGS sequence"/>
</dbReference>
<evidence type="ECO:0000256" key="8">
    <source>
        <dbReference type="ARBA" id="ARBA00022842"/>
    </source>
</evidence>
<protein>
    <recommendedName>
        <fullName evidence="13">8-oxo-dGTP diphosphatase</fullName>
        <ecNumber evidence="12">3.6.1.55</ecNumber>
    </recommendedName>
    <alternativeName>
        <fullName evidence="16">7,8-dihydro-8-oxoguanine-triphosphatase</fullName>
    </alternativeName>
    <alternativeName>
        <fullName evidence="15">Mutator protein MutT</fullName>
    </alternativeName>
    <alternativeName>
        <fullName evidence="14">dGTP pyrophosphohydrolase</fullName>
    </alternativeName>
</protein>
<evidence type="ECO:0000256" key="16">
    <source>
        <dbReference type="ARBA" id="ARBA00042798"/>
    </source>
</evidence>
<dbReference type="SUPFAM" id="SSF55811">
    <property type="entry name" value="Nudix"/>
    <property type="match status" value="1"/>
</dbReference>
<dbReference type="InterPro" id="IPR047127">
    <property type="entry name" value="MutT-like"/>
</dbReference>
<keyword evidence="19" id="KW-1185">Reference proteome</keyword>
<keyword evidence="5" id="KW-0479">Metal-binding</keyword>
<gene>
    <name evidence="18" type="ORF">FEZ63_21905</name>
</gene>
<keyword evidence="3" id="KW-0515">Mutator protein</keyword>
<comment type="catalytic activity">
    <reaction evidence="11">
        <text>8-oxo-GTP + H2O = 8-oxo-GMP + diphosphate + H(+)</text>
        <dbReference type="Rhea" id="RHEA:67616"/>
        <dbReference type="ChEBI" id="CHEBI:15377"/>
        <dbReference type="ChEBI" id="CHEBI:15378"/>
        <dbReference type="ChEBI" id="CHEBI:33019"/>
        <dbReference type="ChEBI" id="CHEBI:143553"/>
        <dbReference type="ChEBI" id="CHEBI:145694"/>
    </reaction>
</comment>
<dbReference type="PROSITE" id="PS51462">
    <property type="entry name" value="NUDIX"/>
    <property type="match status" value="1"/>
</dbReference>
<dbReference type="GO" id="GO:0008413">
    <property type="term" value="F:8-oxo-7,8-dihydroguanosine triphosphate pyrophosphatase activity"/>
    <property type="evidence" value="ECO:0007669"/>
    <property type="project" value="TreeGrafter"/>
</dbReference>